<feature type="domain" description="Mannosyl-glycoprotein endo-beta-N-acetylglucosamidase-like" evidence="2">
    <location>
        <begin position="22"/>
        <end position="162"/>
    </location>
</feature>
<keyword evidence="3" id="KW-0326">Glycosidase</keyword>
<dbReference type="InterPro" id="IPR051056">
    <property type="entry name" value="Glycosyl_Hydrolase_73"/>
</dbReference>
<dbReference type="PANTHER" id="PTHR33308:SF9">
    <property type="entry name" value="PEPTIDOGLYCAN HYDROLASE FLGJ"/>
    <property type="match status" value="1"/>
</dbReference>
<evidence type="ECO:0000313" key="3">
    <source>
        <dbReference type="EMBL" id="SUJ15779.1"/>
    </source>
</evidence>
<protein>
    <submittedName>
        <fullName evidence="3">Exo-glucosaminidase lytG</fullName>
        <ecNumber evidence="3">3.2.1.-</ecNumber>
    </submittedName>
</protein>
<accession>A0A380CBI8</accession>
<dbReference type="EC" id="3.2.1.-" evidence="3"/>
<dbReference type="GO" id="GO:0016798">
    <property type="term" value="F:hydrolase activity, acting on glycosyl bonds"/>
    <property type="evidence" value="ECO:0007669"/>
    <property type="project" value="UniProtKB-KW"/>
</dbReference>
<dbReference type="Proteomes" id="UP000254893">
    <property type="component" value="Unassembled WGS sequence"/>
</dbReference>
<dbReference type="GO" id="GO:0004040">
    <property type="term" value="F:amidase activity"/>
    <property type="evidence" value="ECO:0007669"/>
    <property type="project" value="InterPro"/>
</dbReference>
<gene>
    <name evidence="3" type="primary">lytG_1</name>
    <name evidence="3" type="ORF">NCTC11388_02526</name>
</gene>
<keyword evidence="1 3" id="KW-0378">Hydrolase</keyword>
<dbReference type="AlphaFoldDB" id="A0A380CBI8"/>
<organism evidence="3 4">
    <name type="scientific">Sphingobacterium spiritivorum</name>
    <name type="common">Flavobacterium spiritivorum</name>
    <dbReference type="NCBI Taxonomy" id="258"/>
    <lineage>
        <taxon>Bacteria</taxon>
        <taxon>Pseudomonadati</taxon>
        <taxon>Bacteroidota</taxon>
        <taxon>Sphingobacteriia</taxon>
        <taxon>Sphingobacteriales</taxon>
        <taxon>Sphingobacteriaceae</taxon>
        <taxon>Sphingobacterium</taxon>
    </lineage>
</organism>
<name>A0A380CBI8_SPHSI</name>
<evidence type="ECO:0000313" key="4">
    <source>
        <dbReference type="Proteomes" id="UP000254893"/>
    </source>
</evidence>
<reference evidence="3 4" key="1">
    <citation type="submission" date="2018-06" db="EMBL/GenBank/DDBJ databases">
        <authorList>
            <consortium name="Pathogen Informatics"/>
            <person name="Doyle S."/>
        </authorList>
    </citation>
    <scope>NUCLEOTIDE SEQUENCE [LARGE SCALE GENOMIC DNA]</scope>
    <source>
        <strain evidence="3 4">NCTC11388</strain>
    </source>
</reference>
<dbReference type="InterPro" id="IPR002901">
    <property type="entry name" value="MGlyc_endo_b_GlcNAc-like_dom"/>
</dbReference>
<dbReference type="EMBL" id="UGYW01000002">
    <property type="protein sequence ID" value="SUJ15779.1"/>
    <property type="molecule type" value="Genomic_DNA"/>
</dbReference>
<dbReference type="Gene3D" id="1.10.530.10">
    <property type="match status" value="1"/>
</dbReference>
<proteinExistence type="predicted"/>
<sequence length="189" mass="21419">MQEKNFKKVLLVLFLCFLSITTFAQKFSPTSYVEEHKQIAQRLSREQGVPASVILAIAMHESANGNSKVAKNLNNHFGIKGKNNSKTIRSSYKGYSSILDSYHDFVALLKRRTSTQKLFDKYDSDDYQQWINGIARSGYSHSKSWKSQVLGMIKRYGLDELDTPVSDNKSRIANRLDADVSQGTSSKLR</sequence>
<dbReference type="SMART" id="SM00047">
    <property type="entry name" value="LYZ2"/>
    <property type="match status" value="1"/>
</dbReference>
<dbReference type="RefSeq" id="WP_003009747.1">
    <property type="nucleotide sequence ID" value="NZ_CP068082.1"/>
</dbReference>
<evidence type="ECO:0000259" key="2">
    <source>
        <dbReference type="SMART" id="SM00047"/>
    </source>
</evidence>
<dbReference type="Pfam" id="PF01832">
    <property type="entry name" value="Glucosaminidase"/>
    <property type="match status" value="1"/>
</dbReference>
<evidence type="ECO:0000256" key="1">
    <source>
        <dbReference type="ARBA" id="ARBA00022801"/>
    </source>
</evidence>
<dbReference type="PANTHER" id="PTHR33308">
    <property type="entry name" value="PEPTIDOGLYCAN HYDROLASE FLGJ"/>
    <property type="match status" value="1"/>
</dbReference>